<feature type="compositionally biased region" description="Polar residues" evidence="1">
    <location>
        <begin position="31"/>
        <end position="43"/>
    </location>
</feature>
<evidence type="ECO:0000313" key="2">
    <source>
        <dbReference type="EMBL" id="KAK8090457.1"/>
    </source>
</evidence>
<feature type="region of interest" description="Disordered" evidence="1">
    <location>
        <begin position="1"/>
        <end position="81"/>
    </location>
</feature>
<dbReference type="RefSeq" id="XP_066673351.1">
    <property type="nucleotide sequence ID" value="XM_066809733.1"/>
</dbReference>
<organism evidence="2 3">
    <name type="scientific">Apiospora hydei</name>
    <dbReference type="NCBI Taxonomy" id="1337664"/>
    <lineage>
        <taxon>Eukaryota</taxon>
        <taxon>Fungi</taxon>
        <taxon>Dikarya</taxon>
        <taxon>Ascomycota</taxon>
        <taxon>Pezizomycotina</taxon>
        <taxon>Sordariomycetes</taxon>
        <taxon>Xylariomycetidae</taxon>
        <taxon>Amphisphaeriales</taxon>
        <taxon>Apiosporaceae</taxon>
        <taxon>Apiospora</taxon>
    </lineage>
</organism>
<feature type="compositionally biased region" description="Basic and acidic residues" evidence="1">
    <location>
        <begin position="69"/>
        <end position="81"/>
    </location>
</feature>
<proteinExistence type="predicted"/>
<comment type="caution">
    <text evidence="2">The sequence shown here is derived from an EMBL/GenBank/DDBJ whole genome shotgun (WGS) entry which is preliminary data.</text>
</comment>
<feature type="compositionally biased region" description="Basic and acidic residues" evidence="1">
    <location>
        <begin position="47"/>
        <end position="58"/>
    </location>
</feature>
<dbReference type="EMBL" id="JAQQWN010000004">
    <property type="protein sequence ID" value="KAK8090457.1"/>
    <property type="molecule type" value="Genomic_DNA"/>
</dbReference>
<evidence type="ECO:0008006" key="4">
    <source>
        <dbReference type="Google" id="ProtNLM"/>
    </source>
</evidence>
<evidence type="ECO:0000256" key="1">
    <source>
        <dbReference type="SAM" id="MobiDB-lite"/>
    </source>
</evidence>
<accession>A0ABR1X4Y9</accession>
<dbReference type="Proteomes" id="UP001433268">
    <property type="component" value="Unassembled WGS sequence"/>
</dbReference>
<keyword evidence="3" id="KW-1185">Reference proteome</keyword>
<evidence type="ECO:0000313" key="3">
    <source>
        <dbReference type="Proteomes" id="UP001433268"/>
    </source>
</evidence>
<protein>
    <recommendedName>
        <fullName evidence="4">Chromatin target of PRMT1 protein C-terminal domain-containing protein</fullName>
    </recommendedName>
</protein>
<name>A0ABR1X4Y9_9PEZI</name>
<dbReference type="GeneID" id="92042793"/>
<gene>
    <name evidence="2" type="ORF">PG997_005418</name>
</gene>
<sequence length="81" mass="8763">MTNNVSGKAKTRYGAGNNAAKPTAASGGRNALSTLDGNTAGRQKTQKGKENKVLRQLDQDMDDYWAHGPVKEDKDIKVEED</sequence>
<reference evidence="2 3" key="1">
    <citation type="submission" date="2023-01" db="EMBL/GenBank/DDBJ databases">
        <title>Analysis of 21 Apiospora genomes using comparative genomics revels a genus with tremendous synthesis potential of carbohydrate active enzymes and secondary metabolites.</title>
        <authorList>
            <person name="Sorensen T."/>
        </authorList>
    </citation>
    <scope>NUCLEOTIDE SEQUENCE [LARGE SCALE GENOMIC DNA]</scope>
    <source>
        <strain evidence="2 3">CBS 114990</strain>
    </source>
</reference>